<proteinExistence type="predicted"/>
<evidence type="ECO:0000313" key="6">
    <source>
        <dbReference type="EMBL" id="KAF2250790.1"/>
    </source>
</evidence>
<dbReference type="SUPFAM" id="SSF56024">
    <property type="entry name" value="Phospholipase D/nuclease"/>
    <property type="match status" value="2"/>
</dbReference>
<feature type="region of interest" description="Disordered" evidence="4">
    <location>
        <begin position="48"/>
        <end position="67"/>
    </location>
</feature>
<gene>
    <name evidence="6" type="ORF">BU26DRAFT_453799</name>
</gene>
<dbReference type="InterPro" id="IPR010347">
    <property type="entry name" value="Tdp1"/>
</dbReference>
<dbReference type="CDD" id="cd09122">
    <property type="entry name" value="PLDc_Tdp1_1"/>
    <property type="match status" value="1"/>
</dbReference>
<feature type="compositionally biased region" description="Polar residues" evidence="4">
    <location>
        <begin position="73"/>
        <end position="87"/>
    </location>
</feature>
<protein>
    <submittedName>
        <fullName evidence="6">Phospholipase D/nuclease</fullName>
    </submittedName>
</protein>
<dbReference type="Pfam" id="PF23625">
    <property type="entry name" value="UIM_2"/>
    <property type="match status" value="1"/>
</dbReference>
<feature type="compositionally biased region" description="Basic and acidic residues" evidence="4">
    <location>
        <begin position="102"/>
        <end position="113"/>
    </location>
</feature>
<evidence type="ECO:0000256" key="3">
    <source>
        <dbReference type="PIRSR" id="PIRSR610347-3"/>
    </source>
</evidence>
<sequence length="593" mass="65794">MAPSDDDDDLKRAIAMSLAEASSPIANVAKLASDDEDEEMRHAIALSLQDSNADPGTLEATVSHPPEYAFAEASQQNKRTQCRTENASSTSASSKPSGLFGLDRKAMEEERLARLGKRKRSASPERPSKLITKTPGVSNADEKSRTSCNGPNLKYPKGTVKRTWAFKHPRTDDIKIEEVLQASTVNIAVLSAFQWEDNWLFDKMTPEITKQIWIMSAKGEDVQSKMRREAVACGIPNFKQHFPPMNGQIMNMHSKLMLLFHKDYLRIVIPTANMIAVDWGETNKDPRTGESWQPAVMENTVFLIDLPRRPDGKPAEEAETAFGKELVYFLTSQELGRNVLEGLLKHNFSETKHLRFVHSIGGNHSGKDPNRHRTGLPGLALGIHELGLDQVKTLEIDYAASSLGALKEPFLKQIYLAACGISPLSEDKAPADFLDRFRIYFPTKETVVNSTGGARCGGIITLARAHYDSPGFPKQCMRDYVSTRKGVLSHNKLLLARGRKNDGKPFAWAYIGSANISESAWGAPKILKNGKESLNIRNWECGVIVPVPDEALEKVKLADDEVPPMSVFEGTVEVPFQYPGEKYEGREPWFSKG</sequence>
<feature type="site" description="Interaction with DNA" evidence="3">
    <location>
        <position position="517"/>
    </location>
</feature>
<dbReference type="GO" id="GO:0003697">
    <property type="term" value="F:single-stranded DNA binding"/>
    <property type="evidence" value="ECO:0007669"/>
    <property type="project" value="TreeGrafter"/>
</dbReference>
<feature type="compositionally biased region" description="Low complexity" evidence="4">
    <location>
        <begin position="88"/>
        <end position="97"/>
    </location>
</feature>
<evidence type="ECO:0000256" key="1">
    <source>
        <dbReference type="PIRSR" id="PIRSR610347-1"/>
    </source>
</evidence>
<dbReference type="PROSITE" id="PS50330">
    <property type="entry name" value="UIM"/>
    <property type="match status" value="2"/>
</dbReference>
<dbReference type="Pfam" id="PF02809">
    <property type="entry name" value="UIM"/>
    <property type="match status" value="1"/>
</dbReference>
<organism evidence="6 7">
    <name type="scientific">Trematosphaeria pertusa</name>
    <dbReference type="NCBI Taxonomy" id="390896"/>
    <lineage>
        <taxon>Eukaryota</taxon>
        <taxon>Fungi</taxon>
        <taxon>Dikarya</taxon>
        <taxon>Ascomycota</taxon>
        <taxon>Pezizomycotina</taxon>
        <taxon>Dothideomycetes</taxon>
        <taxon>Pleosporomycetidae</taxon>
        <taxon>Pleosporales</taxon>
        <taxon>Massarineae</taxon>
        <taxon>Trematosphaeriaceae</taxon>
        <taxon>Trematosphaeria</taxon>
    </lineage>
</organism>
<keyword evidence="7" id="KW-1185">Reference proteome</keyword>
<dbReference type="PROSITE" id="PS50035">
    <property type="entry name" value="PLD"/>
    <property type="match status" value="1"/>
</dbReference>
<reference evidence="6" key="1">
    <citation type="journal article" date="2020" name="Stud. Mycol.">
        <title>101 Dothideomycetes genomes: a test case for predicting lifestyles and emergence of pathogens.</title>
        <authorList>
            <person name="Haridas S."/>
            <person name="Albert R."/>
            <person name="Binder M."/>
            <person name="Bloem J."/>
            <person name="Labutti K."/>
            <person name="Salamov A."/>
            <person name="Andreopoulos B."/>
            <person name="Baker S."/>
            <person name="Barry K."/>
            <person name="Bills G."/>
            <person name="Bluhm B."/>
            <person name="Cannon C."/>
            <person name="Castanera R."/>
            <person name="Culley D."/>
            <person name="Daum C."/>
            <person name="Ezra D."/>
            <person name="Gonzalez J."/>
            <person name="Henrissat B."/>
            <person name="Kuo A."/>
            <person name="Liang C."/>
            <person name="Lipzen A."/>
            <person name="Lutzoni F."/>
            <person name="Magnuson J."/>
            <person name="Mondo S."/>
            <person name="Nolan M."/>
            <person name="Ohm R."/>
            <person name="Pangilinan J."/>
            <person name="Park H.-J."/>
            <person name="Ramirez L."/>
            <person name="Alfaro M."/>
            <person name="Sun H."/>
            <person name="Tritt A."/>
            <person name="Yoshinaga Y."/>
            <person name="Zwiers L.-H."/>
            <person name="Turgeon B."/>
            <person name="Goodwin S."/>
            <person name="Spatafora J."/>
            <person name="Crous P."/>
            <person name="Grigoriev I."/>
        </authorList>
    </citation>
    <scope>NUCLEOTIDE SEQUENCE</scope>
    <source>
        <strain evidence="6">CBS 122368</strain>
    </source>
</reference>
<dbReference type="Proteomes" id="UP000800094">
    <property type="component" value="Unassembled WGS sequence"/>
</dbReference>
<evidence type="ECO:0000259" key="5">
    <source>
        <dbReference type="PROSITE" id="PS50035"/>
    </source>
</evidence>
<feature type="active site" description="Proton donor/acceptor" evidence="1">
    <location>
        <position position="490"/>
    </location>
</feature>
<dbReference type="OrthoDB" id="47785at2759"/>
<dbReference type="Pfam" id="PF06087">
    <property type="entry name" value="Tyr-DNA_phospho"/>
    <property type="match status" value="1"/>
</dbReference>
<dbReference type="PANTHER" id="PTHR12415:SF4">
    <property type="entry name" value="TYROSYL-DNA PHOSPHODIESTERASE DOMAIN-CONTAINING PROTEIN"/>
    <property type="match status" value="1"/>
</dbReference>
<dbReference type="Gene3D" id="6.10.140.100">
    <property type="match status" value="1"/>
</dbReference>
<dbReference type="GO" id="GO:0003690">
    <property type="term" value="F:double-stranded DNA binding"/>
    <property type="evidence" value="ECO:0007669"/>
    <property type="project" value="TreeGrafter"/>
</dbReference>
<evidence type="ECO:0000256" key="4">
    <source>
        <dbReference type="SAM" id="MobiDB-lite"/>
    </source>
</evidence>
<feature type="region of interest" description="Disordered" evidence="4">
    <location>
        <begin position="72"/>
        <end position="154"/>
    </location>
</feature>
<evidence type="ECO:0000256" key="2">
    <source>
        <dbReference type="PIRSR" id="PIRSR610347-2"/>
    </source>
</evidence>
<feature type="binding site" evidence="2">
    <location>
        <position position="255"/>
    </location>
    <ligand>
        <name>substrate</name>
    </ligand>
</feature>
<accession>A0A6A6IMK5</accession>
<dbReference type="AlphaFoldDB" id="A0A6A6IMK5"/>
<dbReference type="SMART" id="SM00726">
    <property type="entry name" value="UIM"/>
    <property type="match status" value="2"/>
</dbReference>
<dbReference type="EMBL" id="ML987193">
    <property type="protein sequence ID" value="KAF2250790.1"/>
    <property type="molecule type" value="Genomic_DNA"/>
</dbReference>
<feature type="active site" description="Nucleophile" evidence="1">
    <location>
        <position position="253"/>
    </location>
</feature>
<dbReference type="GO" id="GO:0006281">
    <property type="term" value="P:DNA repair"/>
    <property type="evidence" value="ECO:0007669"/>
    <property type="project" value="InterPro"/>
</dbReference>
<dbReference type="PANTHER" id="PTHR12415">
    <property type="entry name" value="TYROSYL-DNA PHOSPHODIESTERASE 1"/>
    <property type="match status" value="1"/>
</dbReference>
<evidence type="ECO:0000313" key="7">
    <source>
        <dbReference type="Proteomes" id="UP000800094"/>
    </source>
</evidence>
<dbReference type="InterPro" id="IPR003903">
    <property type="entry name" value="UIM_dom"/>
</dbReference>
<name>A0A6A6IMK5_9PLEO</name>
<dbReference type="GeneID" id="54578170"/>
<feature type="domain" description="PLD phosphodiesterase" evidence="5">
    <location>
        <begin position="485"/>
        <end position="520"/>
    </location>
</feature>
<dbReference type="RefSeq" id="XP_033685794.1">
    <property type="nucleotide sequence ID" value="XM_033824840.1"/>
</dbReference>
<feature type="binding site" evidence="2">
    <location>
        <position position="492"/>
    </location>
    <ligand>
        <name>substrate</name>
    </ligand>
</feature>
<dbReference type="GO" id="GO:0017005">
    <property type="term" value="F:3'-tyrosyl-DNA phosphodiesterase activity"/>
    <property type="evidence" value="ECO:0007669"/>
    <property type="project" value="TreeGrafter"/>
</dbReference>
<dbReference type="Gene3D" id="3.30.870.10">
    <property type="entry name" value="Endonuclease Chain A"/>
    <property type="match status" value="2"/>
</dbReference>
<dbReference type="InterPro" id="IPR001736">
    <property type="entry name" value="PLipase_D/transphosphatidylase"/>
</dbReference>
<dbReference type="GO" id="GO:0005634">
    <property type="term" value="C:nucleus"/>
    <property type="evidence" value="ECO:0007669"/>
    <property type="project" value="InterPro"/>
</dbReference>